<keyword evidence="5" id="KW-1185">Reference proteome</keyword>
<dbReference type="Proteomes" id="UP000070405">
    <property type="component" value="Unassembled WGS sequence"/>
</dbReference>
<dbReference type="InterPro" id="IPR051257">
    <property type="entry name" value="Diverse_CBS-Domain"/>
</dbReference>
<keyword evidence="1 2" id="KW-0129">CBS domain</keyword>
<dbReference type="Gene3D" id="3.10.580.10">
    <property type="entry name" value="CBS-domain"/>
    <property type="match status" value="1"/>
</dbReference>
<gene>
    <name evidence="4" type="ORF">AKJ47_02955</name>
</gene>
<dbReference type="InterPro" id="IPR046342">
    <property type="entry name" value="CBS_dom_sf"/>
</dbReference>
<evidence type="ECO:0000313" key="5">
    <source>
        <dbReference type="Proteomes" id="UP000070405"/>
    </source>
</evidence>
<dbReference type="PANTHER" id="PTHR43080">
    <property type="entry name" value="CBS DOMAIN-CONTAINING PROTEIN CBSX3, MITOCHONDRIAL"/>
    <property type="match status" value="1"/>
</dbReference>
<dbReference type="PROSITE" id="PS51371">
    <property type="entry name" value="CBS"/>
    <property type="match status" value="1"/>
</dbReference>
<dbReference type="SMART" id="SM00116">
    <property type="entry name" value="CBS"/>
    <property type="match status" value="2"/>
</dbReference>
<dbReference type="Pfam" id="PF00571">
    <property type="entry name" value="CBS"/>
    <property type="match status" value="2"/>
</dbReference>
<comment type="caution">
    <text evidence="4">The sequence shown here is derived from an EMBL/GenBank/DDBJ whole genome shotgun (WGS) entry which is preliminary data.</text>
</comment>
<sequence length="148" mass="16884">MPPKFWDAKIEDIMQKKDIPIIERSAPIDRVLPFLTTKTHVWVTEGKRSEKVVGVITEHDILSILASKTGTHMFGLPDMRSLDKGSAEDIMTKRVVKCNPSETIEDALDRMRVEGIRRLPVVDDNDVILGEVRLWHILKKFIAVAKKK</sequence>
<proteinExistence type="predicted"/>
<evidence type="ECO:0000259" key="3">
    <source>
        <dbReference type="PROSITE" id="PS51371"/>
    </source>
</evidence>
<dbReference type="CDD" id="cd02205">
    <property type="entry name" value="CBS_pair_SF"/>
    <property type="match status" value="1"/>
</dbReference>
<evidence type="ECO:0000256" key="2">
    <source>
        <dbReference type="PROSITE-ProRule" id="PRU00703"/>
    </source>
</evidence>
<accession>A0A133V9E3</accession>
<organism evidence="4 5">
    <name type="scientific">candidate division MSBL1 archaeon SCGC-AAA261G05</name>
    <dbReference type="NCBI Taxonomy" id="1698276"/>
    <lineage>
        <taxon>Archaea</taxon>
        <taxon>Methanobacteriati</taxon>
        <taxon>Methanobacteriota</taxon>
        <taxon>candidate division MSBL1</taxon>
    </lineage>
</organism>
<evidence type="ECO:0000313" key="4">
    <source>
        <dbReference type="EMBL" id="KXB03017.1"/>
    </source>
</evidence>
<protein>
    <recommendedName>
        <fullName evidence="3">CBS domain-containing protein</fullName>
    </recommendedName>
</protein>
<reference evidence="4 5" key="1">
    <citation type="journal article" date="2016" name="Sci. Rep.">
        <title>Metabolic traits of an uncultured archaeal lineage -MSBL1- from brine pools of the Red Sea.</title>
        <authorList>
            <person name="Mwirichia R."/>
            <person name="Alam I."/>
            <person name="Rashid M."/>
            <person name="Vinu M."/>
            <person name="Ba-Alawi W."/>
            <person name="Anthony Kamau A."/>
            <person name="Kamanda Ngugi D."/>
            <person name="Goker M."/>
            <person name="Klenk H.P."/>
            <person name="Bajic V."/>
            <person name="Stingl U."/>
        </authorList>
    </citation>
    <scope>NUCLEOTIDE SEQUENCE [LARGE SCALE GENOMIC DNA]</scope>
    <source>
        <strain evidence="4">SCGC-AAA261G05</strain>
    </source>
</reference>
<evidence type="ECO:0000256" key="1">
    <source>
        <dbReference type="ARBA" id="ARBA00023122"/>
    </source>
</evidence>
<feature type="domain" description="CBS" evidence="3">
    <location>
        <begin position="91"/>
        <end position="148"/>
    </location>
</feature>
<dbReference type="EMBL" id="LHYA01000048">
    <property type="protein sequence ID" value="KXB03017.1"/>
    <property type="molecule type" value="Genomic_DNA"/>
</dbReference>
<dbReference type="InterPro" id="IPR000644">
    <property type="entry name" value="CBS_dom"/>
</dbReference>
<dbReference type="PANTHER" id="PTHR43080:SF2">
    <property type="entry name" value="CBS DOMAIN-CONTAINING PROTEIN"/>
    <property type="match status" value="1"/>
</dbReference>
<dbReference type="SUPFAM" id="SSF54631">
    <property type="entry name" value="CBS-domain pair"/>
    <property type="match status" value="1"/>
</dbReference>
<name>A0A133V9E3_9EURY</name>
<dbReference type="AlphaFoldDB" id="A0A133V9E3"/>